<feature type="chain" id="PRO_5028257600" evidence="2">
    <location>
        <begin position="21"/>
        <end position="386"/>
    </location>
</feature>
<keyword evidence="1" id="KW-0479">Metal-binding</keyword>
<gene>
    <name evidence="3" type="ORF">JTBM06_V1_150016</name>
</gene>
<organism evidence="3">
    <name type="scientific">uncultured Woeseiaceae bacterium</name>
    <dbReference type="NCBI Taxonomy" id="1983305"/>
    <lineage>
        <taxon>Bacteria</taxon>
        <taxon>Pseudomonadati</taxon>
        <taxon>Pseudomonadota</taxon>
        <taxon>Gammaproteobacteria</taxon>
        <taxon>Woeseiales</taxon>
        <taxon>Woeseiaceae</taxon>
        <taxon>environmental samples</taxon>
    </lineage>
</organism>
<dbReference type="PANTHER" id="PTHR34448">
    <property type="entry name" value="AMINOPEPTIDASE"/>
    <property type="match status" value="1"/>
</dbReference>
<dbReference type="GO" id="GO:0004177">
    <property type="term" value="F:aminopeptidase activity"/>
    <property type="evidence" value="ECO:0007669"/>
    <property type="project" value="InterPro"/>
</dbReference>
<protein>
    <submittedName>
        <fullName evidence="3">Uncharacterized protein</fullName>
    </submittedName>
</protein>
<accession>A0A7D9D2B9</accession>
<evidence type="ECO:0000313" key="3">
    <source>
        <dbReference type="EMBL" id="VUX55884.1"/>
    </source>
</evidence>
<evidence type="ECO:0000256" key="1">
    <source>
        <dbReference type="ARBA" id="ARBA00022723"/>
    </source>
</evidence>
<dbReference type="InterPro" id="IPR000787">
    <property type="entry name" value="Peptidase_M29"/>
</dbReference>
<proteinExistence type="predicted"/>
<dbReference type="AlphaFoldDB" id="A0A7D9D2B9"/>
<dbReference type="GO" id="GO:0006508">
    <property type="term" value="P:proteolysis"/>
    <property type="evidence" value="ECO:0007669"/>
    <property type="project" value="InterPro"/>
</dbReference>
<reference evidence="3" key="1">
    <citation type="submission" date="2019-07" db="EMBL/GenBank/DDBJ databases">
        <authorList>
            <person name="Weber M."/>
            <person name="Kostadinov I."/>
            <person name="Kostadinov D I."/>
        </authorList>
    </citation>
    <scope>NUCLEOTIDE SEQUENCE</scope>
    <source>
        <strain evidence="3">Gfbio:sag-sample-m06:053724c1-46a9-4a36-b237-ea2bf867836b</strain>
    </source>
</reference>
<sequence>MRNVTFAVLLVLSAATFSQSVPPRFTMEWEALAAHIVARLDLQPGERFLAVAHPGLFDELIPYLRYEVMKAGAVDLGVIDVLAEPVPLAWSESVLREGGQVARATLTEMLEDVDASIMLPGANPSHPVYAAIQDNLKAGKGRTIHFHWLQNGSAYTLPGQPLPSLHLIEATYQRALLKADYDALAAHQRRFERAMRGGEVRVTSIAGTDIRFRIGDRPVNFQNGDASAARGDRGVILIDREIELPAGAIRVAPVEESVSGTIAFPPSQWSGRPVTGLMLTFEAGNVVAISAKSGQSAVEAEMASAGPAGRAFREFALGFHPLLAVPENNPWIPYYGYGAGVVRLSLGDNSELGGQVRGGYVRWNFFTDTTVTIDGDIWVRDGKLVK</sequence>
<name>A0A7D9D2B9_9GAMM</name>
<dbReference type="InterPro" id="IPR052170">
    <property type="entry name" value="M29_Exopeptidase"/>
</dbReference>
<dbReference type="PANTHER" id="PTHR34448:SF1">
    <property type="entry name" value="BLL6088 PROTEIN"/>
    <property type="match status" value="1"/>
</dbReference>
<keyword evidence="2" id="KW-0732">Signal</keyword>
<dbReference type="GO" id="GO:0046872">
    <property type="term" value="F:metal ion binding"/>
    <property type="evidence" value="ECO:0007669"/>
    <property type="project" value="UniProtKB-KW"/>
</dbReference>
<dbReference type="SUPFAM" id="SSF144052">
    <property type="entry name" value="Thermophilic metalloprotease-like"/>
    <property type="match status" value="1"/>
</dbReference>
<dbReference type="Pfam" id="PF02073">
    <property type="entry name" value="Peptidase_M29"/>
    <property type="match status" value="1"/>
</dbReference>
<evidence type="ECO:0000256" key="2">
    <source>
        <dbReference type="SAM" id="SignalP"/>
    </source>
</evidence>
<dbReference type="EMBL" id="LR633967">
    <property type="protein sequence ID" value="VUX55884.1"/>
    <property type="molecule type" value="Genomic_DNA"/>
</dbReference>
<feature type="signal peptide" evidence="2">
    <location>
        <begin position="1"/>
        <end position="20"/>
    </location>
</feature>